<dbReference type="InterPro" id="IPR022663">
    <property type="entry name" value="DapB_C"/>
</dbReference>
<evidence type="ECO:0000313" key="14">
    <source>
        <dbReference type="Proteomes" id="UP000199008"/>
    </source>
</evidence>
<dbReference type="Pfam" id="PF05173">
    <property type="entry name" value="DapB_C"/>
    <property type="match status" value="1"/>
</dbReference>
<dbReference type="Proteomes" id="UP000199008">
    <property type="component" value="Unassembled WGS sequence"/>
</dbReference>
<dbReference type="HAMAP" id="MF_00102">
    <property type="entry name" value="DapB"/>
    <property type="match status" value="1"/>
</dbReference>
<keyword evidence="6 9" id="KW-0560">Oxidoreductase</keyword>
<evidence type="ECO:0000256" key="8">
    <source>
        <dbReference type="ARBA" id="ARBA00023154"/>
    </source>
</evidence>
<dbReference type="Pfam" id="PF01113">
    <property type="entry name" value="DapB_N"/>
    <property type="match status" value="1"/>
</dbReference>
<feature type="binding site" evidence="9">
    <location>
        <position position="32"/>
    </location>
    <ligand>
        <name>NADP(+)</name>
        <dbReference type="ChEBI" id="CHEBI:58349"/>
    </ligand>
</feature>
<comment type="similarity">
    <text evidence="1 9">Belongs to the DapB family.</text>
</comment>
<evidence type="ECO:0000256" key="4">
    <source>
        <dbReference type="ARBA" id="ARBA00022857"/>
    </source>
</evidence>
<dbReference type="PANTHER" id="PTHR20836">
    <property type="entry name" value="DIHYDRODIPICOLINATE REDUCTASE"/>
    <property type="match status" value="1"/>
</dbReference>
<feature type="domain" description="Dihydrodipicolinate reductase N-terminal" evidence="11">
    <location>
        <begin position="1"/>
        <end position="103"/>
    </location>
</feature>
<evidence type="ECO:0000256" key="9">
    <source>
        <dbReference type="HAMAP-Rule" id="MF_00102"/>
    </source>
</evidence>
<dbReference type="SUPFAM" id="SSF55347">
    <property type="entry name" value="Glyceraldehyde-3-phosphate dehydrogenase-like, C-terminal domain"/>
    <property type="match status" value="1"/>
</dbReference>
<comment type="function">
    <text evidence="9">Catalyzes the conversion of 4-hydroxy-tetrahydrodipicolinate (HTPA) to tetrahydrodipicolinate.</text>
</comment>
<comment type="subunit">
    <text evidence="9">Homotetramer.</text>
</comment>
<accession>A0A1G9CE80</accession>
<dbReference type="STRING" id="576118.SAMN05216216_10437"/>
<comment type="caution">
    <text evidence="9">Was originally thought to be a dihydrodipicolinate reductase (DHDPR), catalyzing the conversion of dihydrodipicolinate to tetrahydrodipicolinate. However, it was shown in E.coli that the substrate of the enzymatic reaction is not dihydrodipicolinate (DHDP) but in fact (2S,4S)-4-hydroxy-2,3,4,5-tetrahydrodipicolinic acid (HTPA), the product released by the DapA-catalyzed reaction.</text>
</comment>
<evidence type="ECO:0000259" key="12">
    <source>
        <dbReference type="Pfam" id="PF05173"/>
    </source>
</evidence>
<comment type="catalytic activity">
    <reaction evidence="9">
        <text>(S)-2,3,4,5-tetrahydrodipicolinate + NAD(+) + H2O = (2S,4S)-4-hydroxy-2,3,4,5-tetrahydrodipicolinate + NADH + H(+)</text>
        <dbReference type="Rhea" id="RHEA:35323"/>
        <dbReference type="ChEBI" id="CHEBI:15377"/>
        <dbReference type="ChEBI" id="CHEBI:15378"/>
        <dbReference type="ChEBI" id="CHEBI:16845"/>
        <dbReference type="ChEBI" id="CHEBI:57540"/>
        <dbReference type="ChEBI" id="CHEBI:57945"/>
        <dbReference type="ChEBI" id="CHEBI:67139"/>
        <dbReference type="EC" id="1.17.1.8"/>
    </reaction>
</comment>
<dbReference type="Gene3D" id="3.30.360.10">
    <property type="entry name" value="Dihydrodipicolinate Reductase, domain 2"/>
    <property type="match status" value="1"/>
</dbReference>
<dbReference type="FunFam" id="3.30.360.10:FF:000009">
    <property type="entry name" value="4-hydroxy-tetrahydrodipicolinate reductase"/>
    <property type="match status" value="1"/>
</dbReference>
<name>A0A1G9CE80_9BACL</name>
<dbReference type="NCBIfam" id="TIGR00036">
    <property type="entry name" value="dapB"/>
    <property type="match status" value="1"/>
</dbReference>
<evidence type="ECO:0000256" key="6">
    <source>
        <dbReference type="ARBA" id="ARBA00023002"/>
    </source>
</evidence>
<dbReference type="Gene3D" id="3.40.50.720">
    <property type="entry name" value="NAD(P)-binding Rossmann-like Domain"/>
    <property type="match status" value="1"/>
</dbReference>
<proteinExistence type="inferred from homology"/>
<dbReference type="OrthoDB" id="9790352at2"/>
<keyword evidence="5 9" id="KW-0220">Diaminopimelate biosynthesis</keyword>
<gene>
    <name evidence="9" type="primary">dapB</name>
    <name evidence="13" type="ORF">SAMN05216216_10437</name>
</gene>
<dbReference type="InterPro" id="IPR036291">
    <property type="entry name" value="NAD(P)-bd_dom_sf"/>
</dbReference>
<feature type="binding site" evidence="9">
    <location>
        <position position="133"/>
    </location>
    <ligand>
        <name>(S)-2,3,4,5-tetrahydrodipicolinate</name>
        <dbReference type="ChEBI" id="CHEBI:16845"/>
    </ligand>
</feature>
<dbReference type="GO" id="GO:0005829">
    <property type="term" value="C:cytosol"/>
    <property type="evidence" value="ECO:0007669"/>
    <property type="project" value="TreeGrafter"/>
</dbReference>
<comment type="caution">
    <text evidence="9">Lacks conserved residue(s) required for the propagation of feature annotation.</text>
</comment>
<feature type="domain" description="Dihydrodipicolinate reductase C-terminal" evidence="12">
    <location>
        <begin position="106"/>
        <end position="237"/>
    </location>
</feature>
<dbReference type="GO" id="GO:0009089">
    <property type="term" value="P:lysine biosynthetic process via diaminopimelate"/>
    <property type="evidence" value="ECO:0007669"/>
    <property type="project" value="UniProtKB-UniRule"/>
</dbReference>
<dbReference type="PANTHER" id="PTHR20836:SF7">
    <property type="entry name" value="4-HYDROXY-TETRAHYDRODIPICOLINATE REDUCTASE"/>
    <property type="match status" value="1"/>
</dbReference>
<keyword evidence="3 9" id="KW-0028">Amino-acid biosynthesis</keyword>
<dbReference type="SUPFAM" id="SSF51735">
    <property type="entry name" value="NAD(P)-binding Rossmann-fold domains"/>
    <property type="match status" value="1"/>
</dbReference>
<dbReference type="InterPro" id="IPR000846">
    <property type="entry name" value="DapB_N"/>
</dbReference>
<organism evidence="13 14">
    <name type="scientific">Lacicoccus qingdaonensis</name>
    <dbReference type="NCBI Taxonomy" id="576118"/>
    <lineage>
        <taxon>Bacteria</taxon>
        <taxon>Bacillati</taxon>
        <taxon>Bacillota</taxon>
        <taxon>Bacilli</taxon>
        <taxon>Bacillales</taxon>
        <taxon>Salinicoccaceae</taxon>
        <taxon>Lacicoccus</taxon>
    </lineage>
</organism>
<dbReference type="UniPathway" id="UPA00034">
    <property type="reaction ID" value="UER00018"/>
</dbReference>
<dbReference type="GO" id="GO:0050661">
    <property type="term" value="F:NADP binding"/>
    <property type="evidence" value="ECO:0007669"/>
    <property type="project" value="UniProtKB-UniRule"/>
</dbReference>
<feature type="binding site" evidence="9">
    <location>
        <begin position="76"/>
        <end position="78"/>
    </location>
    <ligand>
        <name>NAD(+)</name>
        <dbReference type="ChEBI" id="CHEBI:57540"/>
    </ligand>
</feature>
<keyword evidence="8 9" id="KW-0457">Lysine biosynthesis</keyword>
<keyword evidence="7 9" id="KW-0520">NAD</keyword>
<evidence type="ECO:0000256" key="3">
    <source>
        <dbReference type="ARBA" id="ARBA00022605"/>
    </source>
</evidence>
<keyword evidence="4 9" id="KW-0521">NADP</keyword>
<feature type="binding site" evidence="9">
    <location>
        <begin position="100"/>
        <end position="103"/>
    </location>
    <ligand>
        <name>NAD(+)</name>
        <dbReference type="ChEBI" id="CHEBI:57540"/>
    </ligand>
</feature>
<comment type="subcellular location">
    <subcellularLocation>
        <location evidence="9">Cytoplasm</location>
    </subcellularLocation>
</comment>
<evidence type="ECO:0000256" key="5">
    <source>
        <dbReference type="ARBA" id="ARBA00022915"/>
    </source>
</evidence>
<comment type="catalytic activity">
    <reaction evidence="9">
        <text>(S)-2,3,4,5-tetrahydrodipicolinate + NADP(+) + H2O = (2S,4S)-4-hydroxy-2,3,4,5-tetrahydrodipicolinate + NADPH + H(+)</text>
        <dbReference type="Rhea" id="RHEA:35331"/>
        <dbReference type="ChEBI" id="CHEBI:15377"/>
        <dbReference type="ChEBI" id="CHEBI:15378"/>
        <dbReference type="ChEBI" id="CHEBI:16845"/>
        <dbReference type="ChEBI" id="CHEBI:57783"/>
        <dbReference type="ChEBI" id="CHEBI:58349"/>
        <dbReference type="ChEBI" id="CHEBI:67139"/>
        <dbReference type="EC" id="1.17.1.8"/>
    </reaction>
</comment>
<evidence type="ECO:0000256" key="2">
    <source>
        <dbReference type="ARBA" id="ARBA00022490"/>
    </source>
</evidence>
<dbReference type="AlphaFoldDB" id="A0A1G9CE80"/>
<dbReference type="EC" id="1.17.1.8" evidence="9 10"/>
<dbReference type="PIRSF" id="PIRSF000161">
    <property type="entry name" value="DHPR"/>
    <property type="match status" value="1"/>
</dbReference>
<comment type="pathway">
    <text evidence="9">Amino-acid biosynthesis; L-lysine biosynthesis via DAP pathway; (S)-tetrahydrodipicolinate from L-aspartate: step 4/4.</text>
</comment>
<evidence type="ECO:0000313" key="13">
    <source>
        <dbReference type="EMBL" id="SDK49978.1"/>
    </source>
</evidence>
<keyword evidence="14" id="KW-1185">Reference proteome</keyword>
<dbReference type="GO" id="GO:0019877">
    <property type="term" value="P:diaminopimelate biosynthetic process"/>
    <property type="evidence" value="ECO:0007669"/>
    <property type="project" value="UniProtKB-UniRule"/>
</dbReference>
<feature type="active site" description="Proton donor/acceptor" evidence="9">
    <location>
        <position position="132"/>
    </location>
</feature>
<dbReference type="InterPro" id="IPR023940">
    <property type="entry name" value="DHDPR_bac"/>
</dbReference>
<dbReference type="InterPro" id="IPR022664">
    <property type="entry name" value="DapB_N_CS"/>
</dbReference>
<dbReference type="GO" id="GO:0016726">
    <property type="term" value="F:oxidoreductase activity, acting on CH or CH2 groups, NAD or NADP as acceptor"/>
    <property type="evidence" value="ECO:0007669"/>
    <property type="project" value="UniProtKB-UniRule"/>
</dbReference>
<feature type="binding site" evidence="9">
    <location>
        <begin position="142"/>
        <end position="143"/>
    </location>
    <ligand>
        <name>(S)-2,3,4,5-tetrahydrodipicolinate</name>
        <dbReference type="ChEBI" id="CHEBI:16845"/>
    </ligand>
</feature>
<dbReference type="GO" id="GO:0008839">
    <property type="term" value="F:4-hydroxy-tetrahydrodipicolinate reductase"/>
    <property type="evidence" value="ECO:0007669"/>
    <property type="project" value="UniProtKB-UniRule"/>
</dbReference>
<protein>
    <recommendedName>
        <fullName evidence="9 10">4-hydroxy-tetrahydrodipicolinate reductase</fullName>
        <shortName evidence="9">HTPA reductase</shortName>
        <ecNumber evidence="9 10">1.17.1.8</ecNumber>
    </recommendedName>
</protein>
<evidence type="ECO:0000256" key="7">
    <source>
        <dbReference type="ARBA" id="ARBA00023027"/>
    </source>
</evidence>
<evidence type="ECO:0000256" key="10">
    <source>
        <dbReference type="NCBIfam" id="TIGR00036"/>
    </source>
</evidence>
<dbReference type="EMBL" id="FNFY01000004">
    <property type="protein sequence ID" value="SDK49978.1"/>
    <property type="molecule type" value="Genomic_DNA"/>
</dbReference>
<dbReference type="PROSITE" id="PS01298">
    <property type="entry name" value="DAPB"/>
    <property type="match status" value="1"/>
</dbReference>
<dbReference type="RefSeq" id="WP_092984772.1">
    <property type="nucleotide sequence ID" value="NZ_FNFY01000004.1"/>
</dbReference>
<evidence type="ECO:0000256" key="1">
    <source>
        <dbReference type="ARBA" id="ARBA00006642"/>
    </source>
</evidence>
<keyword evidence="2 9" id="KW-0963">Cytoplasm</keyword>
<reference evidence="14" key="1">
    <citation type="submission" date="2016-10" db="EMBL/GenBank/DDBJ databases">
        <authorList>
            <person name="Varghese N."/>
            <person name="Submissions S."/>
        </authorList>
    </citation>
    <scope>NUCLEOTIDE SEQUENCE [LARGE SCALE GENOMIC DNA]</scope>
    <source>
        <strain evidence="14">CGMCC 1.8895</strain>
    </source>
</reference>
<sequence>MKVLLIGYGAMNKITARLLTEAGHEVVGVIARTNDSDYPEYDNIDDAGADVAIDFSNPELLLPLIEKDFKTPVVIATTGEKDTIVETLKSRSQNVPVFFSANMSYGVHVLNNLLQSALEQLDDFDLELIEAHHNRKVDAPSGTLVKLLDTALEHRDSSHAVYDRSDVYQARDKEEIGVSAIRGGTIVGEHTALFAGLDEVIEIRHRAQSKEIFANGAIKAAEVLQKKDNGFYDYNNLFKGE</sequence>
<dbReference type="CDD" id="cd02274">
    <property type="entry name" value="DHDPR_N"/>
    <property type="match status" value="1"/>
</dbReference>
<feature type="active site" description="Proton donor" evidence="9">
    <location>
        <position position="136"/>
    </location>
</feature>
<dbReference type="GO" id="GO:0051287">
    <property type="term" value="F:NAD binding"/>
    <property type="evidence" value="ECO:0007669"/>
    <property type="project" value="UniProtKB-UniRule"/>
</dbReference>
<evidence type="ECO:0000259" key="11">
    <source>
        <dbReference type="Pfam" id="PF01113"/>
    </source>
</evidence>